<protein>
    <submittedName>
        <fullName evidence="1">Uncharacterized protein</fullName>
    </submittedName>
</protein>
<accession>A0AAU9Q1B9</accession>
<reference evidence="1" key="1">
    <citation type="submission" date="2022-01" db="EMBL/GenBank/DDBJ databases">
        <authorList>
            <person name="Lagorce A."/>
        </authorList>
    </citation>
    <scope>NUCLEOTIDE SEQUENCE</scope>
    <source>
        <strain evidence="1">Th15_F1_D04</strain>
    </source>
</reference>
<comment type="caution">
    <text evidence="1">The sequence shown here is derived from an EMBL/GenBank/DDBJ whole genome shotgun (WGS) entry which is preliminary data.</text>
</comment>
<dbReference type="EMBL" id="CAKMTQ010000002">
    <property type="protein sequence ID" value="CAH1522355.1"/>
    <property type="molecule type" value="Genomic_DNA"/>
</dbReference>
<evidence type="ECO:0000313" key="1">
    <source>
        <dbReference type="EMBL" id="CAH1522355.1"/>
    </source>
</evidence>
<proteinExistence type="predicted"/>
<evidence type="ECO:0000313" key="2">
    <source>
        <dbReference type="Proteomes" id="UP001295420"/>
    </source>
</evidence>
<gene>
    <name evidence="1" type="ORF">THF1D04_100135</name>
</gene>
<name>A0AAU9Q1B9_9VIBR</name>
<organism evidence="1 2">
    <name type="scientific">Vibrio owensii</name>
    <dbReference type="NCBI Taxonomy" id="696485"/>
    <lineage>
        <taxon>Bacteria</taxon>
        <taxon>Pseudomonadati</taxon>
        <taxon>Pseudomonadota</taxon>
        <taxon>Gammaproteobacteria</taxon>
        <taxon>Vibrionales</taxon>
        <taxon>Vibrionaceae</taxon>
        <taxon>Vibrio</taxon>
    </lineage>
</organism>
<dbReference type="AlphaFoldDB" id="A0AAU9Q1B9"/>
<sequence>MRDKVHYSITRKLRQAEGELVYSLDVFGDHIAEREGYKSVEGIEAIHFYLIHKFNWQPSAVKGMSFEDLRFILSEEMHGWTLPKEAL</sequence>
<dbReference type="Proteomes" id="UP001295420">
    <property type="component" value="Unassembled WGS sequence"/>
</dbReference>